<dbReference type="HAMAP" id="MF_00995">
    <property type="entry name" value="MqnA"/>
    <property type="match status" value="1"/>
</dbReference>
<comment type="pathway">
    <text evidence="1 4">Quinol/quinone metabolism; menaquinone biosynthesis.</text>
</comment>
<dbReference type="RefSeq" id="WP_135765304.1">
    <property type="nucleotide sequence ID" value="NZ_RQHV01000061.1"/>
</dbReference>
<gene>
    <name evidence="4" type="primary">mqnA</name>
    <name evidence="5" type="ORF">EHS11_15715</name>
</gene>
<name>A0A4R9LLB8_9LEPT</name>
<dbReference type="PANTHER" id="PTHR37690:SF1">
    <property type="entry name" value="CHORISMATE DEHYDRATASE"/>
    <property type="match status" value="1"/>
</dbReference>
<comment type="caution">
    <text evidence="5">The sequence shown here is derived from an EMBL/GenBank/DDBJ whole genome shotgun (WGS) entry which is preliminary data.</text>
</comment>
<sequence>MKIGIVKHLNARPLTYFFENHPDYEIVSDNPSFLIEELKAGKLDCALISSIECERNSQNLSYSKSVGVCAREVVRSILYFENKNEPLPPKEIHTDSGSRTSVALLQCIFHLVYGFTPKVIPTDAKEINLFMEKNKGSHLLFGDHALLHNAPGDYQIYDLASWWNQITKTNFCFAFWAYPKSNPIEDSFFTNALEYGLEHIEEIIHKETRLPTAIVDRYLRKELHYYPDKLNLDGFQLYIDTCKKIGILN</sequence>
<evidence type="ECO:0000256" key="1">
    <source>
        <dbReference type="ARBA" id="ARBA00004863"/>
    </source>
</evidence>
<evidence type="ECO:0000313" key="6">
    <source>
        <dbReference type="Proteomes" id="UP000298264"/>
    </source>
</evidence>
<dbReference type="EMBL" id="RQHV01000061">
    <property type="protein sequence ID" value="TGN08352.1"/>
    <property type="molecule type" value="Genomic_DNA"/>
</dbReference>
<comment type="similarity">
    <text evidence="4">Belongs to the MqnA/MqnD family. MqnA subfamily.</text>
</comment>
<evidence type="ECO:0000313" key="5">
    <source>
        <dbReference type="EMBL" id="TGN08352.1"/>
    </source>
</evidence>
<proteinExistence type="inferred from homology"/>
<reference evidence="5" key="1">
    <citation type="journal article" date="2019" name="PLoS Negl. Trop. Dis.">
        <title>Revisiting the worldwide diversity of Leptospira species in the environment.</title>
        <authorList>
            <person name="Vincent A.T."/>
            <person name="Schiettekatte O."/>
            <person name="Bourhy P."/>
            <person name="Veyrier F.J."/>
            <person name="Picardeau M."/>
        </authorList>
    </citation>
    <scope>NUCLEOTIDE SEQUENCE [LARGE SCALE GENOMIC DNA]</scope>
    <source>
        <strain evidence="5">201400974</strain>
    </source>
</reference>
<evidence type="ECO:0000256" key="3">
    <source>
        <dbReference type="ARBA" id="ARBA00023239"/>
    </source>
</evidence>
<dbReference type="SUPFAM" id="SSF53850">
    <property type="entry name" value="Periplasmic binding protein-like II"/>
    <property type="match status" value="1"/>
</dbReference>
<protein>
    <recommendedName>
        <fullName evidence="4">Chorismate dehydratase</fullName>
        <ecNumber evidence="4">4.2.1.151</ecNumber>
    </recommendedName>
    <alternativeName>
        <fullName evidence="4">Menaquinone biosynthetic enzyme MqnA</fullName>
    </alternativeName>
</protein>
<evidence type="ECO:0000256" key="4">
    <source>
        <dbReference type="HAMAP-Rule" id="MF_00995"/>
    </source>
</evidence>
<evidence type="ECO:0000256" key="2">
    <source>
        <dbReference type="ARBA" id="ARBA00022428"/>
    </source>
</evidence>
<dbReference type="OrthoDB" id="9810112at2"/>
<dbReference type="UniPathway" id="UPA00079"/>
<keyword evidence="3 4" id="KW-0456">Lyase</keyword>
<dbReference type="GO" id="GO:0016836">
    <property type="term" value="F:hydro-lyase activity"/>
    <property type="evidence" value="ECO:0007669"/>
    <property type="project" value="UniProtKB-UniRule"/>
</dbReference>
<dbReference type="InterPro" id="IPR030868">
    <property type="entry name" value="MqnA"/>
</dbReference>
<dbReference type="EC" id="4.2.1.151" evidence="4"/>
<dbReference type="AlphaFoldDB" id="A0A4R9LLB8"/>
<comment type="function">
    <text evidence="4">Catalyzes the dehydration of chorismate into 3-[(1-carboxyvinyl)oxy]benzoate, a step in the biosynthesis of menaquinone (MK, vitamin K2).</text>
</comment>
<dbReference type="Gene3D" id="3.40.190.10">
    <property type="entry name" value="Periplasmic binding protein-like II"/>
    <property type="match status" value="2"/>
</dbReference>
<comment type="catalytic activity">
    <reaction evidence="4">
        <text>chorismate = 3-[(1-carboxyvinyl)-oxy]benzoate + H2O</text>
        <dbReference type="Rhea" id="RHEA:40051"/>
        <dbReference type="ChEBI" id="CHEBI:15377"/>
        <dbReference type="ChEBI" id="CHEBI:29748"/>
        <dbReference type="ChEBI" id="CHEBI:76981"/>
        <dbReference type="EC" id="4.2.1.151"/>
    </reaction>
</comment>
<dbReference type="Pfam" id="PF02621">
    <property type="entry name" value="VitK2_biosynth"/>
    <property type="match status" value="1"/>
</dbReference>
<accession>A0A4R9LLB8</accession>
<keyword evidence="6" id="KW-1185">Reference proteome</keyword>
<dbReference type="Proteomes" id="UP000298264">
    <property type="component" value="Unassembled WGS sequence"/>
</dbReference>
<keyword evidence="2 4" id="KW-0474">Menaquinone biosynthesis</keyword>
<dbReference type="GO" id="GO:0009234">
    <property type="term" value="P:menaquinone biosynthetic process"/>
    <property type="evidence" value="ECO:0007669"/>
    <property type="project" value="UniProtKB-UniRule"/>
</dbReference>
<dbReference type="PANTHER" id="PTHR37690">
    <property type="entry name" value="CHORISMATE DEHYDRATASE"/>
    <property type="match status" value="1"/>
</dbReference>
<organism evidence="5 6">
    <name type="scientific">Leptospira ilyithenensis</name>
    <dbReference type="NCBI Taxonomy" id="2484901"/>
    <lineage>
        <taxon>Bacteria</taxon>
        <taxon>Pseudomonadati</taxon>
        <taxon>Spirochaetota</taxon>
        <taxon>Spirochaetia</taxon>
        <taxon>Leptospirales</taxon>
        <taxon>Leptospiraceae</taxon>
        <taxon>Leptospira</taxon>
    </lineage>
</organism>
<dbReference type="InterPro" id="IPR003773">
    <property type="entry name" value="Menaquinone_biosynth"/>
</dbReference>